<proteinExistence type="predicted"/>
<dbReference type="EMBL" id="GBRH01187128">
    <property type="protein sequence ID" value="JAE10768.1"/>
    <property type="molecule type" value="Transcribed_RNA"/>
</dbReference>
<sequence>MLITCFWLMFCTLFLLICNVEFDNSLAAFSLIYIPTCVDRDLLF</sequence>
<dbReference type="AlphaFoldDB" id="A0A0A9FR35"/>
<organism evidence="2">
    <name type="scientific">Arundo donax</name>
    <name type="common">Giant reed</name>
    <name type="synonym">Donax arundinaceus</name>
    <dbReference type="NCBI Taxonomy" id="35708"/>
    <lineage>
        <taxon>Eukaryota</taxon>
        <taxon>Viridiplantae</taxon>
        <taxon>Streptophyta</taxon>
        <taxon>Embryophyta</taxon>
        <taxon>Tracheophyta</taxon>
        <taxon>Spermatophyta</taxon>
        <taxon>Magnoliopsida</taxon>
        <taxon>Liliopsida</taxon>
        <taxon>Poales</taxon>
        <taxon>Poaceae</taxon>
        <taxon>PACMAD clade</taxon>
        <taxon>Arundinoideae</taxon>
        <taxon>Arundineae</taxon>
        <taxon>Arundo</taxon>
    </lineage>
</organism>
<evidence type="ECO:0000313" key="2">
    <source>
        <dbReference type="EMBL" id="JAE10768.1"/>
    </source>
</evidence>
<evidence type="ECO:0000256" key="1">
    <source>
        <dbReference type="SAM" id="SignalP"/>
    </source>
</evidence>
<name>A0A0A9FR35_ARUDO</name>
<feature type="signal peptide" evidence="1">
    <location>
        <begin position="1"/>
        <end position="22"/>
    </location>
</feature>
<feature type="chain" id="PRO_5002047481" evidence="1">
    <location>
        <begin position="23"/>
        <end position="44"/>
    </location>
</feature>
<accession>A0A0A9FR35</accession>
<reference evidence="2" key="1">
    <citation type="submission" date="2014-09" db="EMBL/GenBank/DDBJ databases">
        <authorList>
            <person name="Magalhaes I.L.F."/>
            <person name="Oliveira U."/>
            <person name="Santos F.R."/>
            <person name="Vidigal T.H.D.A."/>
            <person name="Brescovit A.D."/>
            <person name="Santos A.J."/>
        </authorList>
    </citation>
    <scope>NUCLEOTIDE SEQUENCE</scope>
    <source>
        <tissue evidence="2">Shoot tissue taken approximately 20 cm above the soil surface</tissue>
    </source>
</reference>
<keyword evidence="1" id="KW-0732">Signal</keyword>
<protein>
    <submittedName>
        <fullName evidence="2">Uncharacterized protein</fullName>
    </submittedName>
</protein>
<reference evidence="2" key="2">
    <citation type="journal article" date="2015" name="Data Brief">
        <title>Shoot transcriptome of the giant reed, Arundo donax.</title>
        <authorList>
            <person name="Barrero R.A."/>
            <person name="Guerrero F.D."/>
            <person name="Moolhuijzen P."/>
            <person name="Goolsby J.A."/>
            <person name="Tidwell J."/>
            <person name="Bellgard S.E."/>
            <person name="Bellgard M.I."/>
        </authorList>
    </citation>
    <scope>NUCLEOTIDE SEQUENCE</scope>
    <source>
        <tissue evidence="2">Shoot tissue taken approximately 20 cm above the soil surface</tissue>
    </source>
</reference>